<proteinExistence type="predicted"/>
<evidence type="ECO:0000313" key="1">
    <source>
        <dbReference type="EMBL" id="HGY55270.1"/>
    </source>
</evidence>
<comment type="caution">
    <text evidence="1">The sequence shown here is derived from an EMBL/GenBank/DDBJ whole genome shotgun (WGS) entry which is preliminary data.</text>
</comment>
<gene>
    <name evidence="1" type="ORF">ENK44_06205</name>
</gene>
<sequence length="274" mass="32046">MGYKLRREKHFIKKLLLKEILRRQLLMSKEKEGRERKRISLKRVMVHRYERGEGKKRFHRSISEKLRKYEVRAEGYEFIPALMHLLKRYCEVIPENKMSKLDAEVAKALNAIPSARKILEDAVKKHDKIPSELKRRVFSPKYIGLEVDQAIENEEMGNILHRARSLQNRTVRDITRAIATGRLVGKITTTVKEQECCYCCCKETSEAASTPQPNPAPANKYEITFSHLYCVDESDPEWWGSDEPYVVFWRNYRGDGGKWNSCMGIPYPGLRKRG</sequence>
<dbReference type="AlphaFoldDB" id="A0A7V4TZI2"/>
<dbReference type="EMBL" id="DRQG01000059">
    <property type="protein sequence ID" value="HGY55270.1"/>
    <property type="molecule type" value="Genomic_DNA"/>
</dbReference>
<dbReference type="Proteomes" id="UP000885779">
    <property type="component" value="Unassembled WGS sequence"/>
</dbReference>
<name>A0A7V4TZI2_CALAY</name>
<reference evidence="1" key="1">
    <citation type="journal article" date="2020" name="mSystems">
        <title>Genome- and Community-Level Interaction Insights into Carbon Utilization and Element Cycling Functions of Hydrothermarchaeota in Hydrothermal Sediment.</title>
        <authorList>
            <person name="Zhou Z."/>
            <person name="Liu Y."/>
            <person name="Xu W."/>
            <person name="Pan J."/>
            <person name="Luo Z.H."/>
            <person name="Li M."/>
        </authorList>
    </citation>
    <scope>NUCLEOTIDE SEQUENCE [LARGE SCALE GENOMIC DNA]</scope>
    <source>
        <strain evidence="1">HyVt-577</strain>
    </source>
</reference>
<accession>A0A7V4TZI2</accession>
<organism evidence="1">
    <name type="scientific">Caldithrix abyssi</name>
    <dbReference type="NCBI Taxonomy" id="187145"/>
    <lineage>
        <taxon>Bacteria</taxon>
        <taxon>Pseudomonadati</taxon>
        <taxon>Calditrichota</taxon>
        <taxon>Calditrichia</taxon>
        <taxon>Calditrichales</taxon>
        <taxon>Calditrichaceae</taxon>
        <taxon>Caldithrix</taxon>
    </lineage>
</organism>
<protein>
    <submittedName>
        <fullName evidence="1">Uncharacterized protein</fullName>
    </submittedName>
</protein>